<evidence type="ECO:0000256" key="4">
    <source>
        <dbReference type="ARBA" id="ARBA00022475"/>
    </source>
</evidence>
<keyword evidence="14" id="KW-0175">Coiled coil</keyword>
<dbReference type="Pfam" id="PF02743">
    <property type="entry name" value="dCache_1"/>
    <property type="match status" value="1"/>
</dbReference>
<comment type="catalytic activity">
    <reaction evidence="1">
        <text>ATP + protein L-histidine = ADP + protein N-phospho-L-histidine.</text>
        <dbReference type="EC" id="2.7.13.3"/>
    </reaction>
</comment>
<dbReference type="Pfam" id="PF00672">
    <property type="entry name" value="HAMP"/>
    <property type="match status" value="1"/>
</dbReference>
<evidence type="ECO:0000256" key="15">
    <source>
        <dbReference type="SAM" id="Phobius"/>
    </source>
</evidence>
<keyword evidence="7 15" id="KW-0812">Transmembrane</keyword>
<evidence type="ECO:0000256" key="7">
    <source>
        <dbReference type="ARBA" id="ARBA00022692"/>
    </source>
</evidence>
<evidence type="ECO:0000256" key="6">
    <source>
        <dbReference type="ARBA" id="ARBA00022679"/>
    </source>
</evidence>
<dbReference type="SMART" id="SM00304">
    <property type="entry name" value="HAMP"/>
    <property type="match status" value="1"/>
</dbReference>
<evidence type="ECO:0000256" key="1">
    <source>
        <dbReference type="ARBA" id="ARBA00000085"/>
    </source>
</evidence>
<dbReference type="Gene3D" id="3.30.565.10">
    <property type="entry name" value="Histidine kinase-like ATPase, C-terminal domain"/>
    <property type="match status" value="1"/>
</dbReference>
<protein>
    <recommendedName>
        <fullName evidence="3">histidine kinase</fullName>
        <ecNumber evidence="3">2.7.13.3</ecNumber>
    </recommendedName>
</protein>
<keyword evidence="11 15" id="KW-1133">Transmembrane helix</keyword>
<keyword evidence="8" id="KW-0547">Nucleotide-binding</keyword>
<keyword evidence="19" id="KW-1185">Reference proteome</keyword>
<accession>A0A1I2FKQ4</accession>
<dbReference type="EMBL" id="FONN01000012">
    <property type="protein sequence ID" value="SFF05031.1"/>
    <property type="molecule type" value="Genomic_DNA"/>
</dbReference>
<evidence type="ECO:0000313" key="18">
    <source>
        <dbReference type="EMBL" id="SFF05031.1"/>
    </source>
</evidence>
<dbReference type="Gene3D" id="1.10.8.500">
    <property type="entry name" value="HAMP domain in histidine kinase"/>
    <property type="match status" value="1"/>
</dbReference>
<dbReference type="InterPro" id="IPR050640">
    <property type="entry name" value="Bact_2-comp_sensor_kinase"/>
</dbReference>
<dbReference type="InterPro" id="IPR033479">
    <property type="entry name" value="dCache_1"/>
</dbReference>
<comment type="subcellular location">
    <subcellularLocation>
        <location evidence="2">Cell membrane</location>
        <topology evidence="2">Multi-pass membrane protein</topology>
    </subcellularLocation>
</comment>
<dbReference type="GO" id="GO:0000155">
    <property type="term" value="F:phosphorelay sensor kinase activity"/>
    <property type="evidence" value="ECO:0007669"/>
    <property type="project" value="InterPro"/>
</dbReference>
<keyword evidence="5" id="KW-0597">Phosphoprotein</keyword>
<feature type="domain" description="HAMP" evidence="17">
    <location>
        <begin position="329"/>
        <end position="381"/>
    </location>
</feature>
<evidence type="ECO:0000256" key="13">
    <source>
        <dbReference type="ARBA" id="ARBA00023136"/>
    </source>
</evidence>
<feature type="coiled-coil region" evidence="14">
    <location>
        <begin position="376"/>
        <end position="403"/>
    </location>
</feature>
<dbReference type="Gene3D" id="3.30.450.20">
    <property type="entry name" value="PAS domain"/>
    <property type="match status" value="1"/>
</dbReference>
<dbReference type="Pfam" id="PF02518">
    <property type="entry name" value="HATPase_c"/>
    <property type="match status" value="1"/>
</dbReference>
<evidence type="ECO:0000256" key="3">
    <source>
        <dbReference type="ARBA" id="ARBA00012438"/>
    </source>
</evidence>
<evidence type="ECO:0000256" key="10">
    <source>
        <dbReference type="ARBA" id="ARBA00022840"/>
    </source>
</evidence>
<dbReference type="InterPro" id="IPR003660">
    <property type="entry name" value="HAMP_dom"/>
</dbReference>
<dbReference type="GO" id="GO:0005524">
    <property type="term" value="F:ATP binding"/>
    <property type="evidence" value="ECO:0007669"/>
    <property type="project" value="UniProtKB-KW"/>
</dbReference>
<dbReference type="InterPro" id="IPR036890">
    <property type="entry name" value="HATPase_C_sf"/>
</dbReference>
<dbReference type="PROSITE" id="PS50109">
    <property type="entry name" value="HIS_KIN"/>
    <property type="match status" value="1"/>
</dbReference>
<dbReference type="Proteomes" id="UP000183410">
    <property type="component" value="Unassembled WGS sequence"/>
</dbReference>
<dbReference type="CDD" id="cd06225">
    <property type="entry name" value="HAMP"/>
    <property type="match status" value="1"/>
</dbReference>
<evidence type="ECO:0000259" key="17">
    <source>
        <dbReference type="PROSITE" id="PS50885"/>
    </source>
</evidence>
<evidence type="ECO:0000256" key="2">
    <source>
        <dbReference type="ARBA" id="ARBA00004651"/>
    </source>
</evidence>
<keyword evidence="10" id="KW-0067">ATP-binding</keyword>
<evidence type="ECO:0000259" key="16">
    <source>
        <dbReference type="PROSITE" id="PS50109"/>
    </source>
</evidence>
<dbReference type="InterPro" id="IPR004358">
    <property type="entry name" value="Sig_transdc_His_kin-like_C"/>
</dbReference>
<evidence type="ECO:0000256" key="8">
    <source>
        <dbReference type="ARBA" id="ARBA00022741"/>
    </source>
</evidence>
<dbReference type="SUPFAM" id="SSF158472">
    <property type="entry name" value="HAMP domain-like"/>
    <property type="match status" value="1"/>
</dbReference>
<dbReference type="InterPro" id="IPR005467">
    <property type="entry name" value="His_kinase_dom"/>
</dbReference>
<evidence type="ECO:0000256" key="9">
    <source>
        <dbReference type="ARBA" id="ARBA00022777"/>
    </source>
</evidence>
<keyword evidence="9 18" id="KW-0418">Kinase</keyword>
<dbReference type="InterPro" id="IPR010559">
    <property type="entry name" value="Sig_transdc_His_kin_internal"/>
</dbReference>
<dbReference type="Pfam" id="PF06580">
    <property type="entry name" value="His_kinase"/>
    <property type="match status" value="1"/>
</dbReference>
<proteinExistence type="predicted"/>
<dbReference type="RefSeq" id="WP_231594295.1">
    <property type="nucleotide sequence ID" value="NZ_FONN01000012.1"/>
</dbReference>
<keyword evidence="12" id="KW-0902">Two-component regulatory system</keyword>
<dbReference type="PRINTS" id="PR00344">
    <property type="entry name" value="BCTRLSENSOR"/>
</dbReference>
<name>A0A1I2FKQ4_9BACL</name>
<dbReference type="PANTHER" id="PTHR34220">
    <property type="entry name" value="SENSOR HISTIDINE KINASE YPDA"/>
    <property type="match status" value="1"/>
</dbReference>
<dbReference type="PROSITE" id="PS50885">
    <property type="entry name" value="HAMP"/>
    <property type="match status" value="1"/>
</dbReference>
<dbReference type="AlphaFoldDB" id="A0A1I2FKQ4"/>
<evidence type="ECO:0000256" key="12">
    <source>
        <dbReference type="ARBA" id="ARBA00023012"/>
    </source>
</evidence>
<sequence length="600" mass="67832">MNGNFKLRNIRASTFLRKLSIKHRLLIAFLITSLLPVFSVALYSNIRYETSISEKLSTSTLQVLSESATNASRELAQYETLSESIIINSLIQSGLQHMNSMTDFEKYGLQTDIKDALGEQVFRLSNISNVVILTNEGHIFFDLGYEWYPQNQIADSLQGITGTAGNIKWTYLHSNRGSDKIALSRIIFSQDNLNQTLGYLVIVIDEKVFSRNTFEHVDLGKGGRLYITDNSGVVVSSVSPSIPHGQTYNQQEVFSTMISNAPNKTFYANVDGERVLVGSAYIRSADWHMIGLIPHSYIISELSAIRGSLLYICLFILLLAGLLAMWIYRSINRPMRDLLQYATQIKLGRLETRLGLTHSDEMGRLSETINQMVARLKMLIYQVEEEQQAKREAELKMLQAQINPHFLFNTLNSLKWSAMMSGNENVEQGIASLSELLHNTILDTEEMITLEKEIDNLMHYAVIQRIRYGDSFKLVCRMSDDQLYRCLVPRFILQPIVENSILHAGSGEGRRVHITVDGSINEGRLLLQISDDGKGFDMAEVQERKYSHEKLSGIGMSNVEERIRLHVGKQYGIEISSQLGLGTQTLISLPMTMKEGERHV</sequence>
<evidence type="ECO:0000256" key="11">
    <source>
        <dbReference type="ARBA" id="ARBA00022989"/>
    </source>
</evidence>
<keyword evidence="4" id="KW-1003">Cell membrane</keyword>
<dbReference type="SMART" id="SM00387">
    <property type="entry name" value="HATPase_c"/>
    <property type="match status" value="1"/>
</dbReference>
<organism evidence="18 19">
    <name type="scientific">Paenibacillus algorifonticola</name>
    <dbReference type="NCBI Taxonomy" id="684063"/>
    <lineage>
        <taxon>Bacteria</taxon>
        <taxon>Bacillati</taxon>
        <taxon>Bacillota</taxon>
        <taxon>Bacilli</taxon>
        <taxon>Bacillales</taxon>
        <taxon>Paenibacillaceae</taxon>
        <taxon>Paenibacillus</taxon>
    </lineage>
</organism>
<evidence type="ECO:0000256" key="14">
    <source>
        <dbReference type="SAM" id="Coils"/>
    </source>
</evidence>
<dbReference type="SUPFAM" id="SSF55874">
    <property type="entry name" value="ATPase domain of HSP90 chaperone/DNA topoisomerase II/histidine kinase"/>
    <property type="match status" value="1"/>
</dbReference>
<dbReference type="InterPro" id="IPR003594">
    <property type="entry name" value="HATPase_dom"/>
</dbReference>
<evidence type="ECO:0000313" key="19">
    <source>
        <dbReference type="Proteomes" id="UP000183410"/>
    </source>
</evidence>
<keyword evidence="6" id="KW-0808">Transferase</keyword>
<feature type="domain" description="Histidine kinase" evidence="16">
    <location>
        <begin position="492"/>
        <end position="593"/>
    </location>
</feature>
<gene>
    <name evidence="18" type="ORF">SAMN04487969_11298</name>
</gene>
<evidence type="ECO:0000256" key="5">
    <source>
        <dbReference type="ARBA" id="ARBA00022553"/>
    </source>
</evidence>
<dbReference type="EC" id="2.7.13.3" evidence="3"/>
<feature type="transmembrane region" description="Helical" evidence="15">
    <location>
        <begin position="309"/>
        <end position="328"/>
    </location>
</feature>
<reference evidence="19" key="1">
    <citation type="submission" date="2016-10" db="EMBL/GenBank/DDBJ databases">
        <authorList>
            <person name="Varghese N."/>
            <person name="Submissions S."/>
        </authorList>
    </citation>
    <scope>NUCLEOTIDE SEQUENCE [LARGE SCALE GENOMIC DNA]</scope>
    <source>
        <strain evidence="19">CGMCC 1.10223</strain>
    </source>
</reference>
<dbReference type="GO" id="GO:0005886">
    <property type="term" value="C:plasma membrane"/>
    <property type="evidence" value="ECO:0007669"/>
    <property type="project" value="UniProtKB-SubCell"/>
</dbReference>
<keyword evidence="13 15" id="KW-0472">Membrane</keyword>
<dbReference type="PANTHER" id="PTHR34220:SF7">
    <property type="entry name" value="SENSOR HISTIDINE KINASE YPDA"/>
    <property type="match status" value="1"/>
</dbReference>